<evidence type="ECO:0000313" key="2">
    <source>
        <dbReference type="EMBL" id="PHT70091.1"/>
    </source>
</evidence>
<comment type="caution">
    <text evidence="2">The sequence shown here is derived from an EMBL/GenBank/DDBJ whole genome shotgun (WGS) entry which is preliminary data.</text>
</comment>
<dbReference type="AlphaFoldDB" id="A0A2G2YKH6"/>
<dbReference type="Gramene" id="PHT70091">
    <property type="protein sequence ID" value="PHT70091"/>
    <property type="gene ID" value="T459_25195"/>
</dbReference>
<organism evidence="2 3">
    <name type="scientific">Capsicum annuum</name>
    <name type="common">Capsicum pepper</name>
    <dbReference type="NCBI Taxonomy" id="4072"/>
    <lineage>
        <taxon>Eukaryota</taxon>
        <taxon>Viridiplantae</taxon>
        <taxon>Streptophyta</taxon>
        <taxon>Embryophyta</taxon>
        <taxon>Tracheophyta</taxon>
        <taxon>Spermatophyta</taxon>
        <taxon>Magnoliopsida</taxon>
        <taxon>eudicotyledons</taxon>
        <taxon>Gunneridae</taxon>
        <taxon>Pentapetalae</taxon>
        <taxon>asterids</taxon>
        <taxon>lamiids</taxon>
        <taxon>Solanales</taxon>
        <taxon>Solanaceae</taxon>
        <taxon>Solanoideae</taxon>
        <taxon>Capsiceae</taxon>
        <taxon>Capsicum</taxon>
    </lineage>
</organism>
<feature type="compositionally biased region" description="Polar residues" evidence="1">
    <location>
        <begin position="1"/>
        <end position="15"/>
    </location>
</feature>
<reference evidence="2 3" key="1">
    <citation type="journal article" date="2014" name="Nat. Genet.">
        <title>Genome sequence of the hot pepper provides insights into the evolution of pungency in Capsicum species.</title>
        <authorList>
            <person name="Kim S."/>
            <person name="Park M."/>
            <person name="Yeom S.I."/>
            <person name="Kim Y.M."/>
            <person name="Lee J.M."/>
            <person name="Lee H.A."/>
            <person name="Seo E."/>
            <person name="Choi J."/>
            <person name="Cheong K."/>
            <person name="Kim K.T."/>
            <person name="Jung K."/>
            <person name="Lee G.W."/>
            <person name="Oh S.K."/>
            <person name="Bae C."/>
            <person name="Kim S.B."/>
            <person name="Lee H.Y."/>
            <person name="Kim S.Y."/>
            <person name="Kim M.S."/>
            <person name="Kang B.C."/>
            <person name="Jo Y.D."/>
            <person name="Yang H.B."/>
            <person name="Jeong H.J."/>
            <person name="Kang W.H."/>
            <person name="Kwon J.K."/>
            <person name="Shin C."/>
            <person name="Lim J.Y."/>
            <person name="Park J.H."/>
            <person name="Huh J.H."/>
            <person name="Kim J.S."/>
            <person name="Kim B.D."/>
            <person name="Cohen O."/>
            <person name="Paran I."/>
            <person name="Suh M.C."/>
            <person name="Lee S.B."/>
            <person name="Kim Y.K."/>
            <person name="Shin Y."/>
            <person name="Noh S.J."/>
            <person name="Park J."/>
            <person name="Seo Y.S."/>
            <person name="Kwon S.Y."/>
            <person name="Kim H.A."/>
            <person name="Park J.M."/>
            <person name="Kim H.J."/>
            <person name="Choi S.B."/>
            <person name="Bosland P.W."/>
            <person name="Reeves G."/>
            <person name="Jo S.H."/>
            <person name="Lee B.W."/>
            <person name="Cho H.T."/>
            <person name="Choi H.S."/>
            <person name="Lee M.S."/>
            <person name="Yu Y."/>
            <person name="Do Choi Y."/>
            <person name="Park B.S."/>
            <person name="van Deynze A."/>
            <person name="Ashrafi H."/>
            <person name="Hill T."/>
            <person name="Kim W.T."/>
            <person name="Pai H.S."/>
            <person name="Ahn H.K."/>
            <person name="Yeam I."/>
            <person name="Giovannoni J.J."/>
            <person name="Rose J.K."/>
            <person name="Sorensen I."/>
            <person name="Lee S.J."/>
            <person name="Kim R.W."/>
            <person name="Choi I.Y."/>
            <person name="Choi B.S."/>
            <person name="Lim J.S."/>
            <person name="Lee Y.H."/>
            <person name="Choi D."/>
        </authorList>
    </citation>
    <scope>NUCLEOTIDE SEQUENCE [LARGE SCALE GENOMIC DNA]</scope>
    <source>
        <strain evidence="3">cv. CM334</strain>
    </source>
</reference>
<sequence length="79" mass="9024">MTQRSPQDTSLQSSPAREEGEVPKSKLDPDTRRRLLILQYSQDTRDQLASEPKFPLGTPLQVSVPPQVRHVVGFQLRER</sequence>
<name>A0A2G2YKH6_CAPAN</name>
<dbReference type="EMBL" id="AYRZ02000010">
    <property type="protein sequence ID" value="PHT70091.1"/>
    <property type="molecule type" value="Genomic_DNA"/>
</dbReference>
<protein>
    <submittedName>
        <fullName evidence="2">Uncharacterized protein</fullName>
    </submittedName>
</protein>
<proteinExistence type="predicted"/>
<keyword evidence="3" id="KW-1185">Reference proteome</keyword>
<dbReference type="Proteomes" id="UP000222542">
    <property type="component" value="Unassembled WGS sequence"/>
</dbReference>
<feature type="region of interest" description="Disordered" evidence="1">
    <location>
        <begin position="1"/>
        <end position="33"/>
    </location>
</feature>
<evidence type="ECO:0000256" key="1">
    <source>
        <dbReference type="SAM" id="MobiDB-lite"/>
    </source>
</evidence>
<gene>
    <name evidence="2" type="ORF">T459_25195</name>
</gene>
<accession>A0A2G2YKH6</accession>
<feature type="compositionally biased region" description="Basic and acidic residues" evidence="1">
    <location>
        <begin position="16"/>
        <end position="33"/>
    </location>
</feature>
<evidence type="ECO:0000313" key="3">
    <source>
        <dbReference type="Proteomes" id="UP000222542"/>
    </source>
</evidence>
<reference evidence="2 3" key="2">
    <citation type="journal article" date="2017" name="Genome Biol.">
        <title>New reference genome sequences of hot pepper reveal the massive evolution of plant disease-resistance genes by retroduplication.</title>
        <authorList>
            <person name="Kim S."/>
            <person name="Park J."/>
            <person name="Yeom S.I."/>
            <person name="Kim Y.M."/>
            <person name="Seo E."/>
            <person name="Kim K.T."/>
            <person name="Kim M.S."/>
            <person name="Lee J.M."/>
            <person name="Cheong K."/>
            <person name="Shin H.S."/>
            <person name="Kim S.B."/>
            <person name="Han K."/>
            <person name="Lee J."/>
            <person name="Park M."/>
            <person name="Lee H.A."/>
            <person name="Lee H.Y."/>
            <person name="Lee Y."/>
            <person name="Oh S."/>
            <person name="Lee J.H."/>
            <person name="Choi E."/>
            <person name="Choi E."/>
            <person name="Lee S.E."/>
            <person name="Jeon J."/>
            <person name="Kim H."/>
            <person name="Choi G."/>
            <person name="Song H."/>
            <person name="Lee J."/>
            <person name="Lee S.C."/>
            <person name="Kwon J.K."/>
            <person name="Lee H.Y."/>
            <person name="Koo N."/>
            <person name="Hong Y."/>
            <person name="Kim R.W."/>
            <person name="Kang W.H."/>
            <person name="Huh J.H."/>
            <person name="Kang B.C."/>
            <person name="Yang T.J."/>
            <person name="Lee Y.H."/>
            <person name="Bennetzen J.L."/>
            <person name="Choi D."/>
        </authorList>
    </citation>
    <scope>NUCLEOTIDE SEQUENCE [LARGE SCALE GENOMIC DNA]</scope>
    <source>
        <strain evidence="3">cv. CM334</strain>
    </source>
</reference>
<dbReference type="STRING" id="4072.A0A2G2YKH6"/>